<organism evidence="2 3">
    <name type="scientific">Hevea brasiliensis</name>
    <name type="common">Para rubber tree</name>
    <name type="synonym">Siphonia brasiliensis</name>
    <dbReference type="NCBI Taxonomy" id="3981"/>
    <lineage>
        <taxon>Eukaryota</taxon>
        <taxon>Viridiplantae</taxon>
        <taxon>Streptophyta</taxon>
        <taxon>Embryophyta</taxon>
        <taxon>Tracheophyta</taxon>
        <taxon>Spermatophyta</taxon>
        <taxon>Magnoliopsida</taxon>
        <taxon>eudicotyledons</taxon>
        <taxon>Gunneridae</taxon>
        <taxon>Pentapetalae</taxon>
        <taxon>rosids</taxon>
        <taxon>fabids</taxon>
        <taxon>Malpighiales</taxon>
        <taxon>Euphorbiaceae</taxon>
        <taxon>Crotonoideae</taxon>
        <taxon>Micrandreae</taxon>
        <taxon>Hevea</taxon>
    </lineage>
</organism>
<dbReference type="EMBL" id="JAAGAX010000011">
    <property type="protein sequence ID" value="KAF2298081.1"/>
    <property type="molecule type" value="Genomic_DNA"/>
</dbReference>
<dbReference type="PROSITE" id="PS00636">
    <property type="entry name" value="DNAJ_1"/>
    <property type="match status" value="1"/>
</dbReference>
<comment type="caution">
    <text evidence="2">The sequence shown here is derived from an EMBL/GenBank/DDBJ whole genome shotgun (WGS) entry which is preliminary data.</text>
</comment>
<dbReference type="SUPFAM" id="SSF46565">
    <property type="entry name" value="Chaperone J-domain"/>
    <property type="match status" value="1"/>
</dbReference>
<name>A0A6A6L9G5_HEVBR</name>
<dbReference type="PANTHER" id="PTHR45432:SF5">
    <property type="entry name" value="PROTEIN DNAJ, PUTATIVE-RELATED"/>
    <property type="match status" value="1"/>
</dbReference>
<dbReference type="AlphaFoldDB" id="A0A6A6L9G5"/>
<dbReference type="PRINTS" id="PR00625">
    <property type="entry name" value="JDOMAIN"/>
</dbReference>
<dbReference type="SMART" id="SM00271">
    <property type="entry name" value="DnaJ"/>
    <property type="match status" value="1"/>
</dbReference>
<keyword evidence="3" id="KW-1185">Reference proteome</keyword>
<reference evidence="2 3" key="1">
    <citation type="journal article" date="2020" name="Mol. Plant">
        <title>The Chromosome-Based Rubber Tree Genome Provides New Insights into Spurge Genome Evolution and Rubber Biosynthesis.</title>
        <authorList>
            <person name="Liu J."/>
            <person name="Shi C."/>
            <person name="Shi C.C."/>
            <person name="Li W."/>
            <person name="Zhang Q.J."/>
            <person name="Zhang Y."/>
            <person name="Li K."/>
            <person name="Lu H.F."/>
            <person name="Shi C."/>
            <person name="Zhu S.T."/>
            <person name="Xiao Z.Y."/>
            <person name="Nan H."/>
            <person name="Yue Y."/>
            <person name="Zhu X.G."/>
            <person name="Wu Y."/>
            <person name="Hong X.N."/>
            <person name="Fan G.Y."/>
            <person name="Tong Y."/>
            <person name="Zhang D."/>
            <person name="Mao C.L."/>
            <person name="Liu Y.L."/>
            <person name="Hao S.J."/>
            <person name="Liu W.Q."/>
            <person name="Lv M.Q."/>
            <person name="Zhang H.B."/>
            <person name="Liu Y."/>
            <person name="Hu-Tang G.R."/>
            <person name="Wang J.P."/>
            <person name="Wang J.H."/>
            <person name="Sun Y.H."/>
            <person name="Ni S.B."/>
            <person name="Chen W.B."/>
            <person name="Zhang X.C."/>
            <person name="Jiao Y.N."/>
            <person name="Eichler E.E."/>
            <person name="Li G.H."/>
            <person name="Liu X."/>
            <person name="Gao L.Z."/>
        </authorList>
    </citation>
    <scope>NUCLEOTIDE SEQUENCE [LARGE SCALE GENOMIC DNA]</scope>
    <source>
        <strain evidence="3">cv. GT1</strain>
        <tissue evidence="2">Leaf</tissue>
    </source>
</reference>
<gene>
    <name evidence="2" type="ORF">GH714_013237</name>
</gene>
<dbReference type="InterPro" id="IPR001623">
    <property type="entry name" value="DnaJ_domain"/>
</dbReference>
<dbReference type="PROSITE" id="PS50076">
    <property type="entry name" value="DNAJ_2"/>
    <property type="match status" value="1"/>
</dbReference>
<evidence type="ECO:0000313" key="2">
    <source>
        <dbReference type="EMBL" id="KAF2298081.1"/>
    </source>
</evidence>
<dbReference type="PANTHER" id="PTHR45432">
    <property type="entry name" value="CHAPERONE PROTEIN DNAJ 11, CHLOROPLASTIC-LIKE"/>
    <property type="match status" value="1"/>
</dbReference>
<dbReference type="InterPro" id="IPR036869">
    <property type="entry name" value="J_dom_sf"/>
</dbReference>
<sequence>MFATTYTLTLNPPFPAAGKPLVASPTALPSTPSAVGSHRRMNMKASVSTFVESIPVESGKTLSLYDILRVKQTASQMEIKTAYRSLAKLYHPDAIHEEAQSDGRDFIDIHNAYETLSDPAARAIYDLSLESASNYYGRRRGFGFSDGYCPTRRWETDQCWILV</sequence>
<evidence type="ECO:0000259" key="1">
    <source>
        <dbReference type="PROSITE" id="PS50076"/>
    </source>
</evidence>
<dbReference type="Gene3D" id="1.10.287.110">
    <property type="entry name" value="DnaJ domain"/>
    <property type="match status" value="1"/>
</dbReference>
<feature type="domain" description="J" evidence="1">
    <location>
        <begin position="63"/>
        <end position="129"/>
    </location>
</feature>
<dbReference type="Proteomes" id="UP000467840">
    <property type="component" value="Chromosome 1"/>
</dbReference>
<proteinExistence type="predicted"/>
<dbReference type="InterPro" id="IPR018253">
    <property type="entry name" value="DnaJ_domain_CS"/>
</dbReference>
<dbReference type="Pfam" id="PF00226">
    <property type="entry name" value="DnaJ"/>
    <property type="match status" value="1"/>
</dbReference>
<protein>
    <recommendedName>
        <fullName evidence="1">J domain-containing protein</fullName>
    </recommendedName>
</protein>
<evidence type="ECO:0000313" key="3">
    <source>
        <dbReference type="Proteomes" id="UP000467840"/>
    </source>
</evidence>
<accession>A0A6A6L9G5</accession>
<dbReference type="CDD" id="cd06257">
    <property type="entry name" value="DnaJ"/>
    <property type="match status" value="1"/>
</dbReference>